<gene>
    <name evidence="3" type="primary">bluF_3</name>
    <name evidence="3" type="ORF">VVAX_05788</name>
</gene>
<dbReference type="RefSeq" id="WP_339095267.1">
    <property type="nucleotide sequence ID" value="NZ_LR743508.1"/>
</dbReference>
<protein>
    <submittedName>
        <fullName evidence="3">Blue light- and temperature-regulated antirepressor BluF</fullName>
    </submittedName>
</protein>
<dbReference type="SMART" id="SM01034">
    <property type="entry name" value="BLUF"/>
    <property type="match status" value="1"/>
</dbReference>
<dbReference type="Pfam" id="PF04940">
    <property type="entry name" value="BLUF"/>
    <property type="match status" value="1"/>
</dbReference>
<dbReference type="InterPro" id="IPR035919">
    <property type="entry name" value="EAL_sf"/>
</dbReference>
<dbReference type="InterPro" id="IPR036046">
    <property type="entry name" value="Acylphosphatase-like_dom_sf"/>
</dbReference>
<dbReference type="CDD" id="cd01948">
    <property type="entry name" value="EAL"/>
    <property type="match status" value="1"/>
</dbReference>
<feature type="domain" description="BLUF" evidence="2">
    <location>
        <begin position="4"/>
        <end position="95"/>
    </location>
</feature>
<dbReference type="PANTHER" id="PTHR33121:SF15">
    <property type="entry name" value="BLUE LIGHT- AND TEMPERATURE-REGULATED ANTIREPRESSOR BLUF"/>
    <property type="match status" value="1"/>
</dbReference>
<evidence type="ECO:0000313" key="3">
    <source>
        <dbReference type="EMBL" id="CAA2109517.1"/>
    </source>
</evidence>
<feature type="domain" description="EAL" evidence="1">
    <location>
        <begin position="162"/>
        <end position="409"/>
    </location>
</feature>
<dbReference type="InterPro" id="IPR007024">
    <property type="entry name" value="BLUF_domain"/>
</dbReference>
<reference evidence="3" key="1">
    <citation type="submission" date="2019-12" db="EMBL/GenBank/DDBJ databases">
        <authorList>
            <person name="Cremers G."/>
        </authorList>
    </citation>
    <scope>NUCLEOTIDE SEQUENCE</scope>
    <source>
        <strain evidence="3">Vvax</strain>
    </source>
</reference>
<name>A0A679JQE6_VARPD</name>
<dbReference type="GO" id="GO:0009882">
    <property type="term" value="F:blue light photoreceptor activity"/>
    <property type="evidence" value="ECO:0007669"/>
    <property type="project" value="InterPro"/>
</dbReference>
<dbReference type="PROSITE" id="PS50883">
    <property type="entry name" value="EAL"/>
    <property type="match status" value="1"/>
</dbReference>
<dbReference type="SMART" id="SM00052">
    <property type="entry name" value="EAL"/>
    <property type="match status" value="1"/>
</dbReference>
<dbReference type="InterPro" id="IPR050706">
    <property type="entry name" value="Cyclic-di-GMP_PDE-like"/>
</dbReference>
<dbReference type="EMBL" id="LR743508">
    <property type="protein sequence ID" value="CAA2109517.1"/>
    <property type="molecule type" value="Genomic_DNA"/>
</dbReference>
<evidence type="ECO:0000259" key="2">
    <source>
        <dbReference type="PROSITE" id="PS50925"/>
    </source>
</evidence>
<dbReference type="AlphaFoldDB" id="A0A679JQE6"/>
<dbReference type="SUPFAM" id="SSF54975">
    <property type="entry name" value="Acylphosphatase/BLUF domain-like"/>
    <property type="match status" value="1"/>
</dbReference>
<dbReference type="Pfam" id="PF00563">
    <property type="entry name" value="EAL"/>
    <property type="match status" value="1"/>
</dbReference>
<dbReference type="Gene3D" id="3.30.70.100">
    <property type="match status" value="1"/>
</dbReference>
<dbReference type="SUPFAM" id="SSF141868">
    <property type="entry name" value="EAL domain-like"/>
    <property type="match status" value="1"/>
</dbReference>
<sequence>MQPLIHIAYASKATQAFDGSALAQLMQRASSANERLGLTGFLLYDNRHFFQLLEGPPAVVDETFRKIVADARHGEIVCILNEPLPARQFDEWSMAFMAMTPGELGAIDGLQDVFDADATFMQLNPARARRVIAAFADGRWRQNIVGRASQKRATVTGAAADAPSVPAPASAAWASAYGRSYAYQPIVDTVARKVVSYEALVRGARGESAFQVLGAVPAAQLHGFDAEGRIEAIAQAARLGIDCDLNLNFMPQSAVASPRVLDSTLAAARQCGMALERIVIEITETEAIQDHRSFSESIDVYRRQGLKVAIDDFGAGYSGLNLLAEFQPDQIKVDIALVRQIQINGPRQSIVRAIVGLCRELRIDVIAEGIDSPDQLRWLEDQGVHLFQCYLFAKPGFECLPMPAFPEPRQTQPTQPPAPGT</sequence>
<dbReference type="Gene3D" id="3.20.20.450">
    <property type="entry name" value="EAL domain"/>
    <property type="match status" value="1"/>
</dbReference>
<organism evidence="3">
    <name type="scientific">Variovorax paradoxus</name>
    <dbReference type="NCBI Taxonomy" id="34073"/>
    <lineage>
        <taxon>Bacteria</taxon>
        <taxon>Pseudomonadati</taxon>
        <taxon>Pseudomonadota</taxon>
        <taxon>Betaproteobacteria</taxon>
        <taxon>Burkholderiales</taxon>
        <taxon>Comamonadaceae</taxon>
        <taxon>Variovorax</taxon>
    </lineage>
</organism>
<dbReference type="GO" id="GO:0071111">
    <property type="term" value="F:cyclic-guanylate-specific phosphodiesterase activity"/>
    <property type="evidence" value="ECO:0007669"/>
    <property type="project" value="InterPro"/>
</dbReference>
<dbReference type="PROSITE" id="PS50925">
    <property type="entry name" value="BLUF"/>
    <property type="match status" value="1"/>
</dbReference>
<dbReference type="PANTHER" id="PTHR33121">
    <property type="entry name" value="CYCLIC DI-GMP PHOSPHODIESTERASE PDEF"/>
    <property type="match status" value="1"/>
</dbReference>
<dbReference type="InterPro" id="IPR001633">
    <property type="entry name" value="EAL_dom"/>
</dbReference>
<proteinExistence type="predicted"/>
<accession>A0A679JQE6</accession>
<evidence type="ECO:0000259" key="1">
    <source>
        <dbReference type="PROSITE" id="PS50883"/>
    </source>
</evidence>
<dbReference type="GO" id="GO:0071949">
    <property type="term" value="F:FAD binding"/>
    <property type="evidence" value="ECO:0007669"/>
    <property type="project" value="InterPro"/>
</dbReference>